<evidence type="ECO:0000256" key="1">
    <source>
        <dbReference type="SAM" id="MobiDB-lite"/>
    </source>
</evidence>
<evidence type="ECO:0000313" key="4">
    <source>
        <dbReference type="Proteomes" id="UP000183656"/>
    </source>
</evidence>
<dbReference type="EMBL" id="FPBX01000018">
    <property type="protein sequence ID" value="SFU75359.1"/>
    <property type="molecule type" value="Genomic_DNA"/>
</dbReference>
<accession>A0A1I7IR19</accession>
<feature type="region of interest" description="Disordered" evidence="1">
    <location>
        <begin position="104"/>
        <end position="125"/>
    </location>
</feature>
<gene>
    <name evidence="3" type="ORF">SAMN04489707_101843</name>
</gene>
<feature type="region of interest" description="Disordered" evidence="1">
    <location>
        <begin position="49"/>
        <end position="68"/>
    </location>
</feature>
<sequence length="125" mass="12956">MTLSRLPALMGAAMLLCSSAAFAANQAPSALQQERAACARLPEESRSACEREAGAAAQAARSGDLSSMDASTYERNALARCDAFKTPQDKAECQARMGSRATVGGSVEGGGLLRELTTTTTRTVP</sequence>
<keyword evidence="4" id="KW-1185">Reference proteome</keyword>
<keyword evidence="2" id="KW-0732">Signal</keyword>
<dbReference type="AlphaFoldDB" id="A0A1I7IR19"/>
<feature type="signal peptide" evidence="2">
    <location>
        <begin position="1"/>
        <end position="23"/>
    </location>
</feature>
<feature type="chain" id="PRO_5010198757" description="PsiF repeat-containing protein" evidence="2">
    <location>
        <begin position="24"/>
        <end position="125"/>
    </location>
</feature>
<dbReference type="OrthoDB" id="8911869at2"/>
<protein>
    <recommendedName>
        <fullName evidence="5">PsiF repeat-containing protein</fullName>
    </recommendedName>
</protein>
<evidence type="ECO:0008006" key="5">
    <source>
        <dbReference type="Google" id="ProtNLM"/>
    </source>
</evidence>
<dbReference type="RefSeq" id="WP_054256174.1">
    <property type="nucleotide sequence ID" value="NZ_CYIG01000014.1"/>
</dbReference>
<proteinExistence type="predicted"/>
<reference evidence="3 4" key="1">
    <citation type="submission" date="2016-10" db="EMBL/GenBank/DDBJ databases">
        <authorList>
            <person name="de Groot N.N."/>
        </authorList>
    </citation>
    <scope>NUCLEOTIDE SEQUENCE [LARGE SCALE GENOMIC DNA]</scope>
    <source>
        <strain evidence="3 4">R-24608</strain>
    </source>
</reference>
<name>A0A1I7IR19_9BURK</name>
<organism evidence="3 4">
    <name type="scientific">Paenacidovorax caeni</name>
    <dbReference type="NCBI Taxonomy" id="343013"/>
    <lineage>
        <taxon>Bacteria</taxon>
        <taxon>Pseudomonadati</taxon>
        <taxon>Pseudomonadota</taxon>
        <taxon>Betaproteobacteria</taxon>
        <taxon>Burkholderiales</taxon>
        <taxon>Comamonadaceae</taxon>
        <taxon>Paenacidovorax</taxon>
    </lineage>
</organism>
<evidence type="ECO:0000313" key="3">
    <source>
        <dbReference type="EMBL" id="SFU75359.1"/>
    </source>
</evidence>
<feature type="compositionally biased region" description="Low complexity" evidence="1">
    <location>
        <begin position="113"/>
        <end position="125"/>
    </location>
</feature>
<dbReference type="Proteomes" id="UP000183656">
    <property type="component" value="Unassembled WGS sequence"/>
</dbReference>
<dbReference type="STRING" id="343013.SAMN04489707_101843"/>
<evidence type="ECO:0000256" key="2">
    <source>
        <dbReference type="SAM" id="SignalP"/>
    </source>
</evidence>